<sequence length="185" mass="20890">MNQNIFLLERKPLTLDDYLHYDSASRGNLGAELPVIVYRMFEFALREELVQRFGKEAQVEAFRGAGRRAGEYFARHFLDMNQPMDQFIGQLQQKMQEFRIGVLRVEDVDEASGKIILTVSEDADCSGLPVLGETVCNYDEGFIAGVLSLYSGKPYQAIEIDCWATGDRVCRFRAEITDTTEGSPA</sequence>
<gene>
    <name evidence="2" type="ORF">C4N22_12495</name>
</gene>
<accession>A0A329U4D6</accession>
<evidence type="ECO:0000313" key="3">
    <source>
        <dbReference type="Proteomes" id="UP000250583"/>
    </source>
</evidence>
<dbReference type="SUPFAM" id="SSF111126">
    <property type="entry name" value="Ligand-binding domain in the NO signalling and Golgi transport"/>
    <property type="match status" value="1"/>
</dbReference>
<dbReference type="SMART" id="SM00989">
    <property type="entry name" value="V4R"/>
    <property type="match status" value="1"/>
</dbReference>
<feature type="domain" description="4-vinyl reductase 4VR" evidence="1">
    <location>
        <begin position="114"/>
        <end position="176"/>
    </location>
</feature>
<protein>
    <submittedName>
        <fullName evidence="2">4-vinyl reductase</fullName>
    </submittedName>
</protein>
<dbReference type="RefSeq" id="WP_112149189.1">
    <property type="nucleotide sequence ID" value="NZ_PRLE01000011.1"/>
</dbReference>
<dbReference type="OrthoDB" id="9788644at2"/>
<dbReference type="Proteomes" id="UP000250583">
    <property type="component" value="Unassembled WGS sequence"/>
</dbReference>
<dbReference type="AlphaFoldDB" id="A0A329U4D6"/>
<name>A0A329U4D6_9FIRM</name>
<evidence type="ECO:0000313" key="2">
    <source>
        <dbReference type="EMBL" id="RAW56652.1"/>
    </source>
</evidence>
<dbReference type="EMBL" id="PRLE01000011">
    <property type="protein sequence ID" value="RAW56652.1"/>
    <property type="molecule type" value="Genomic_DNA"/>
</dbReference>
<comment type="caution">
    <text evidence="2">The sequence shown here is derived from an EMBL/GenBank/DDBJ whole genome shotgun (WGS) entry which is preliminary data.</text>
</comment>
<dbReference type="PANTHER" id="PTHR35090">
    <property type="entry name" value="DNA-DIRECTED RNA POLYMERASE SUBUNIT I"/>
    <property type="match status" value="1"/>
</dbReference>
<reference evidence="2 3" key="1">
    <citation type="submission" date="2018-02" db="EMBL/GenBank/DDBJ databases">
        <title>Complete genome sequencing of Faecalibacterium prausnitzii strains isolated from the human gut.</title>
        <authorList>
            <person name="Fitzgerald B.C."/>
            <person name="Shkoporov A.N."/>
            <person name="Ross P.R."/>
            <person name="Hill C."/>
        </authorList>
    </citation>
    <scope>NUCLEOTIDE SEQUENCE [LARGE SCALE GENOMIC DNA]</scope>
    <source>
        <strain evidence="2 3">APC923/61-1</strain>
    </source>
</reference>
<dbReference type="PANTHER" id="PTHR35090:SF2">
    <property type="entry name" value="ARSR FAMILY TRANSCRIPTIONAL REGULATOR"/>
    <property type="match status" value="1"/>
</dbReference>
<dbReference type="InterPro" id="IPR004096">
    <property type="entry name" value="V4R"/>
</dbReference>
<dbReference type="InterPro" id="IPR024096">
    <property type="entry name" value="NO_sig/Golgi_transp_ligand-bd"/>
</dbReference>
<dbReference type="Pfam" id="PF02830">
    <property type="entry name" value="V4R"/>
    <property type="match status" value="1"/>
</dbReference>
<evidence type="ECO:0000259" key="1">
    <source>
        <dbReference type="SMART" id="SM00989"/>
    </source>
</evidence>
<dbReference type="Gene3D" id="3.30.1380.20">
    <property type="entry name" value="Trafficking protein particle complex subunit 3"/>
    <property type="match status" value="1"/>
</dbReference>
<organism evidence="2 3">
    <name type="scientific">Faecalibacterium prausnitzii</name>
    <dbReference type="NCBI Taxonomy" id="853"/>
    <lineage>
        <taxon>Bacteria</taxon>
        <taxon>Bacillati</taxon>
        <taxon>Bacillota</taxon>
        <taxon>Clostridia</taxon>
        <taxon>Eubacteriales</taxon>
        <taxon>Oscillospiraceae</taxon>
        <taxon>Faecalibacterium</taxon>
    </lineage>
</organism>
<proteinExistence type="predicted"/>